<sequence length="82" mass="9503">MTLMFQNRILNIFIVTLGLTFSSCEDPELDALMSDYCDCISASRYDDSKQMECIEKMDSIKAKYEGQPRKIKVVLEKTNECY</sequence>
<protein>
    <submittedName>
        <fullName evidence="1">Uncharacterized protein</fullName>
    </submittedName>
</protein>
<keyword evidence="2" id="KW-1185">Reference proteome</keyword>
<proteinExistence type="predicted"/>
<evidence type="ECO:0000313" key="1">
    <source>
        <dbReference type="EMBL" id="PKR81467.1"/>
    </source>
</evidence>
<dbReference type="EMBL" id="PJNI01000003">
    <property type="protein sequence ID" value="PKR81467.1"/>
    <property type="molecule type" value="Genomic_DNA"/>
</dbReference>
<name>A0A2I0R4H9_9FLAO</name>
<reference evidence="1 2" key="1">
    <citation type="submission" date="2017-12" db="EMBL/GenBank/DDBJ databases">
        <title>The draft genome sequence of Brumimicrobium saltpan LHR20.</title>
        <authorList>
            <person name="Do Z.-J."/>
            <person name="Luo H.-R."/>
        </authorList>
    </citation>
    <scope>NUCLEOTIDE SEQUENCE [LARGE SCALE GENOMIC DNA]</scope>
    <source>
        <strain evidence="1 2">LHR20</strain>
    </source>
</reference>
<evidence type="ECO:0000313" key="2">
    <source>
        <dbReference type="Proteomes" id="UP000236654"/>
    </source>
</evidence>
<dbReference type="Proteomes" id="UP000236654">
    <property type="component" value="Unassembled WGS sequence"/>
</dbReference>
<organism evidence="1 2">
    <name type="scientific">Brumimicrobium salinarum</name>
    <dbReference type="NCBI Taxonomy" id="2058658"/>
    <lineage>
        <taxon>Bacteria</taxon>
        <taxon>Pseudomonadati</taxon>
        <taxon>Bacteroidota</taxon>
        <taxon>Flavobacteriia</taxon>
        <taxon>Flavobacteriales</taxon>
        <taxon>Crocinitomicaceae</taxon>
        <taxon>Brumimicrobium</taxon>
    </lineage>
</organism>
<accession>A0A2I0R4H9</accession>
<gene>
    <name evidence="1" type="ORF">CW751_05280</name>
</gene>
<comment type="caution">
    <text evidence="1">The sequence shown here is derived from an EMBL/GenBank/DDBJ whole genome shotgun (WGS) entry which is preliminary data.</text>
</comment>
<dbReference type="AlphaFoldDB" id="A0A2I0R4H9"/>